<dbReference type="RefSeq" id="WP_156013599.1">
    <property type="nucleotide sequence ID" value="NZ_CP045484.1"/>
</dbReference>
<reference evidence="2 3" key="1">
    <citation type="submission" date="2019-10" db="EMBL/GenBank/DDBJ databases">
        <title>Genome Sequences from Six Type Strain Members of the Archaeal Family Sulfolobaceae: Acidianus ambivalens, Acidianus infernus, Metallosphaera prunae, Stygiolobus azoricus, Sulfolobus metallicus, and Sulfurisphaera ohwakuensis.</title>
        <authorList>
            <person name="Counts J.A."/>
            <person name="Kelly R.M."/>
        </authorList>
    </citation>
    <scope>NUCLEOTIDE SEQUENCE [LARGE SCALE GENOMIC DNA]</scope>
    <source>
        <strain evidence="2 3">TA-1</strain>
    </source>
</reference>
<dbReference type="Proteomes" id="UP000427373">
    <property type="component" value="Chromosome"/>
</dbReference>
<evidence type="ECO:0000313" key="2">
    <source>
        <dbReference type="EMBL" id="QGR15982.1"/>
    </source>
</evidence>
<dbReference type="EMBL" id="JACHFY010000003">
    <property type="protein sequence ID" value="MBB5253098.1"/>
    <property type="molecule type" value="Genomic_DNA"/>
</dbReference>
<keyword evidence="3" id="KW-1185">Reference proteome</keyword>
<proteinExistence type="predicted"/>
<dbReference type="Proteomes" id="UP000582213">
    <property type="component" value="Unassembled WGS sequence"/>
</dbReference>
<dbReference type="GeneID" id="42799858"/>
<reference evidence="1 4" key="2">
    <citation type="submission" date="2020-08" db="EMBL/GenBank/DDBJ databases">
        <title>Genomic Encyclopedia of Type Strains, Phase IV (KMG-IV): sequencing the most valuable type-strain genomes for metagenomic binning, comparative biology and taxonomic classification.</title>
        <authorList>
            <person name="Goeker M."/>
        </authorList>
    </citation>
    <scope>NUCLEOTIDE SEQUENCE [LARGE SCALE GENOMIC DNA]</scope>
    <source>
        <strain evidence="1 4">DSM 12421</strain>
    </source>
</reference>
<evidence type="ECO:0000313" key="1">
    <source>
        <dbReference type="EMBL" id="MBB5253098.1"/>
    </source>
</evidence>
<protein>
    <submittedName>
        <fullName evidence="2">Uncharacterized protein</fullName>
    </submittedName>
</protein>
<sequence>MIRLGEKLKERGYNAIDIEVKNIYIELEGGETIKTKPMATVRIDVDDKKKIYLIMGRFNI</sequence>
<evidence type="ECO:0000313" key="4">
    <source>
        <dbReference type="Proteomes" id="UP000582213"/>
    </source>
</evidence>
<organism evidence="2 3">
    <name type="scientific">Sulfurisphaera ohwakuensis</name>
    <dbReference type="NCBI Taxonomy" id="69656"/>
    <lineage>
        <taxon>Archaea</taxon>
        <taxon>Thermoproteota</taxon>
        <taxon>Thermoprotei</taxon>
        <taxon>Sulfolobales</taxon>
        <taxon>Sulfolobaceae</taxon>
        <taxon>Sulfurisphaera</taxon>
    </lineage>
</organism>
<dbReference type="EMBL" id="CP045484">
    <property type="protein sequence ID" value="QGR15982.1"/>
    <property type="molecule type" value="Genomic_DNA"/>
</dbReference>
<gene>
    <name evidence="2" type="ORF">D1869_01385</name>
    <name evidence="1" type="ORF">HNQ62_000840</name>
</gene>
<dbReference type="AlphaFoldDB" id="A0A650CDX4"/>
<accession>A0A650CDX4</accession>
<dbReference type="OrthoDB" id="372922at2157"/>
<evidence type="ECO:0000313" key="3">
    <source>
        <dbReference type="Proteomes" id="UP000427373"/>
    </source>
</evidence>
<dbReference type="KEGG" id="soh:D1869_01385"/>
<name>A0A650CDX4_SULOH</name>